<dbReference type="Proteomes" id="UP001175228">
    <property type="component" value="Unassembled WGS sequence"/>
</dbReference>
<proteinExistence type="predicted"/>
<accession>A0AA39PXS9</accession>
<name>A0AA39PXS9_9AGAR</name>
<gene>
    <name evidence="2" type="ORF">EDD18DRAFT_1465368</name>
</gene>
<dbReference type="AlphaFoldDB" id="A0AA39PXS9"/>
<comment type="caution">
    <text evidence="2">The sequence shown here is derived from an EMBL/GenBank/DDBJ whole genome shotgun (WGS) entry which is preliminary data.</text>
</comment>
<feature type="region of interest" description="Disordered" evidence="1">
    <location>
        <begin position="39"/>
        <end position="78"/>
    </location>
</feature>
<evidence type="ECO:0000313" key="2">
    <source>
        <dbReference type="EMBL" id="KAK0492520.1"/>
    </source>
</evidence>
<feature type="compositionally biased region" description="Basic and acidic residues" evidence="1">
    <location>
        <begin position="52"/>
        <end position="62"/>
    </location>
</feature>
<evidence type="ECO:0000256" key="1">
    <source>
        <dbReference type="SAM" id="MobiDB-lite"/>
    </source>
</evidence>
<keyword evidence="3" id="KW-1185">Reference proteome</keyword>
<sequence>MGKRRLEGTYKLQTWGKASCLPYIWLQVCNRRLSKINPASSKGARLRSSQKGKSEQESESDRAGPISTRKPRQRQPLGIKCEEELPISALPFSFINVTAPAYTPPVYDQPRVQRPMTAAYQFPASWTPQAQVPLPVQGLGAHHHHTYAPTAYTCDAMYPSSHYHYSVVPRVFAEQPYAVADQVLGGWPCPQAASYVDYGYAGTGLGVGGGAQWAQAFPKYGAGMDTSSESPVDDLIDSMARCDMSYY</sequence>
<evidence type="ECO:0000313" key="3">
    <source>
        <dbReference type="Proteomes" id="UP001175228"/>
    </source>
</evidence>
<dbReference type="EMBL" id="JAUEPU010000029">
    <property type="protein sequence ID" value="KAK0492520.1"/>
    <property type="molecule type" value="Genomic_DNA"/>
</dbReference>
<protein>
    <submittedName>
        <fullName evidence="2">Uncharacterized protein</fullName>
    </submittedName>
</protein>
<reference evidence="2" key="1">
    <citation type="submission" date="2023-06" db="EMBL/GenBank/DDBJ databases">
        <authorList>
            <consortium name="Lawrence Berkeley National Laboratory"/>
            <person name="Ahrendt S."/>
            <person name="Sahu N."/>
            <person name="Indic B."/>
            <person name="Wong-Bajracharya J."/>
            <person name="Merenyi Z."/>
            <person name="Ke H.-M."/>
            <person name="Monk M."/>
            <person name="Kocsube S."/>
            <person name="Drula E."/>
            <person name="Lipzen A."/>
            <person name="Balint B."/>
            <person name="Henrissat B."/>
            <person name="Andreopoulos B."/>
            <person name="Martin F.M."/>
            <person name="Harder C.B."/>
            <person name="Rigling D."/>
            <person name="Ford K.L."/>
            <person name="Foster G.D."/>
            <person name="Pangilinan J."/>
            <person name="Papanicolaou A."/>
            <person name="Barry K."/>
            <person name="LaButti K."/>
            <person name="Viragh M."/>
            <person name="Koriabine M."/>
            <person name="Yan M."/>
            <person name="Riley R."/>
            <person name="Champramary S."/>
            <person name="Plett K.L."/>
            <person name="Tsai I.J."/>
            <person name="Slot J."/>
            <person name="Sipos G."/>
            <person name="Plett J."/>
            <person name="Nagy L.G."/>
            <person name="Grigoriev I.V."/>
        </authorList>
    </citation>
    <scope>NUCLEOTIDE SEQUENCE</scope>
    <source>
        <strain evidence="2">HWK02</strain>
    </source>
</reference>
<organism evidence="2 3">
    <name type="scientific">Armillaria luteobubalina</name>
    <dbReference type="NCBI Taxonomy" id="153913"/>
    <lineage>
        <taxon>Eukaryota</taxon>
        <taxon>Fungi</taxon>
        <taxon>Dikarya</taxon>
        <taxon>Basidiomycota</taxon>
        <taxon>Agaricomycotina</taxon>
        <taxon>Agaricomycetes</taxon>
        <taxon>Agaricomycetidae</taxon>
        <taxon>Agaricales</taxon>
        <taxon>Marasmiineae</taxon>
        <taxon>Physalacriaceae</taxon>
        <taxon>Armillaria</taxon>
    </lineage>
</organism>